<protein>
    <submittedName>
        <fullName evidence="2">Uncharacterized protein</fullName>
    </submittedName>
</protein>
<keyword evidence="1" id="KW-0812">Transmembrane</keyword>
<dbReference type="AlphaFoldDB" id="A0A4Q2UDN4"/>
<evidence type="ECO:0000313" key="2">
    <source>
        <dbReference type="EMBL" id="RYC66342.1"/>
    </source>
</evidence>
<comment type="caution">
    <text evidence="2">The sequence shown here is derived from an EMBL/GenBank/DDBJ whole genome shotgun (WGS) entry which is preliminary data.</text>
</comment>
<sequence>MAEPTPEPVAQPPAAETPPAPLPLFRRLPHLLPVLFALSMIAAWYGCAAWYNNLSRYIVPAADTLGDFRILYLKKAVGALLPCLSSLVASMGLLVVLNFKFYFYINGWTAKDFDFSTDLRQLDRTDALRRVLVFVGLFALFFLAFLYFFTLSPQELTL</sequence>
<keyword evidence="3" id="KW-1185">Reference proteome</keyword>
<evidence type="ECO:0000313" key="3">
    <source>
        <dbReference type="Proteomes" id="UP000290407"/>
    </source>
</evidence>
<feature type="transmembrane region" description="Helical" evidence="1">
    <location>
        <begin position="31"/>
        <end position="51"/>
    </location>
</feature>
<keyword evidence="1" id="KW-1133">Transmembrane helix</keyword>
<proteinExistence type="predicted"/>
<reference evidence="2 3" key="1">
    <citation type="submission" date="2019-01" db="EMBL/GenBank/DDBJ databases">
        <title>Spirosoma flava sp. nov., a propanil-degrading bacterium isolated from herbicide-contaminated soil.</title>
        <authorList>
            <person name="Zhang L."/>
            <person name="Jiang J.-D."/>
        </authorList>
    </citation>
    <scope>NUCLEOTIDE SEQUENCE [LARGE SCALE GENOMIC DNA]</scope>
    <source>
        <strain evidence="2 3">TY50</strain>
    </source>
</reference>
<organism evidence="2 3">
    <name type="scientific">Spirosoma sordidisoli</name>
    <dbReference type="NCBI Taxonomy" id="2502893"/>
    <lineage>
        <taxon>Bacteria</taxon>
        <taxon>Pseudomonadati</taxon>
        <taxon>Bacteroidota</taxon>
        <taxon>Cytophagia</taxon>
        <taxon>Cytophagales</taxon>
        <taxon>Cytophagaceae</taxon>
        <taxon>Spirosoma</taxon>
    </lineage>
</organism>
<dbReference type="EMBL" id="SBLB01000016">
    <property type="protein sequence ID" value="RYC66342.1"/>
    <property type="molecule type" value="Genomic_DNA"/>
</dbReference>
<gene>
    <name evidence="2" type="ORF">EQG79_30170</name>
</gene>
<accession>A0A4Q2UDN4</accession>
<keyword evidence="1" id="KW-0472">Membrane</keyword>
<dbReference type="Proteomes" id="UP000290407">
    <property type="component" value="Unassembled WGS sequence"/>
</dbReference>
<evidence type="ECO:0000256" key="1">
    <source>
        <dbReference type="SAM" id="Phobius"/>
    </source>
</evidence>
<feature type="transmembrane region" description="Helical" evidence="1">
    <location>
        <begin position="76"/>
        <end position="97"/>
    </location>
</feature>
<name>A0A4Q2UDN4_9BACT</name>
<feature type="transmembrane region" description="Helical" evidence="1">
    <location>
        <begin position="131"/>
        <end position="149"/>
    </location>
</feature>